<keyword evidence="1" id="KW-0812">Transmembrane</keyword>
<dbReference type="AlphaFoldDB" id="A0A368NFB0"/>
<feature type="transmembrane region" description="Helical" evidence="1">
    <location>
        <begin position="50"/>
        <end position="72"/>
    </location>
</feature>
<comment type="caution">
    <text evidence="2">The sequence shown here is derived from an EMBL/GenBank/DDBJ whole genome shotgun (WGS) entry which is preliminary data.</text>
</comment>
<gene>
    <name evidence="2" type="ORF">DU002_13010</name>
</gene>
<dbReference type="RefSeq" id="WP_114338822.1">
    <property type="nucleotide sequence ID" value="NZ_QPID01000007.1"/>
</dbReference>
<dbReference type="Proteomes" id="UP000252558">
    <property type="component" value="Unassembled WGS sequence"/>
</dbReference>
<protein>
    <submittedName>
        <fullName evidence="2">Uncharacterized protein</fullName>
    </submittedName>
</protein>
<keyword evidence="1" id="KW-0472">Membrane</keyword>
<sequence length="166" mass="18166">MAPPRQLFNVVQLGLSIAILVLGSAVYMFVRPAIGLPYLPDYFPELQPLVQPFVKFSLVLPAFVHPLGFSLLSLSLVNPSRKNLLIVCSFWGGANLLFELAQLPIFASYIQQRMEQAIEIEDHATMLSCILYSGTFDLRDVVAILAGAGTAFLIALATTSRKTTHG</sequence>
<evidence type="ECO:0000313" key="2">
    <source>
        <dbReference type="EMBL" id="RCU49262.1"/>
    </source>
</evidence>
<organism evidence="2 3">
    <name type="scientific">Corallincola holothuriorum</name>
    <dbReference type="NCBI Taxonomy" id="2282215"/>
    <lineage>
        <taxon>Bacteria</taxon>
        <taxon>Pseudomonadati</taxon>
        <taxon>Pseudomonadota</taxon>
        <taxon>Gammaproteobacteria</taxon>
        <taxon>Alteromonadales</taxon>
        <taxon>Psychromonadaceae</taxon>
        <taxon>Corallincola</taxon>
    </lineage>
</organism>
<evidence type="ECO:0000313" key="3">
    <source>
        <dbReference type="Proteomes" id="UP000252558"/>
    </source>
</evidence>
<proteinExistence type="predicted"/>
<feature type="transmembrane region" description="Helical" evidence="1">
    <location>
        <begin position="7"/>
        <end position="30"/>
    </location>
</feature>
<feature type="transmembrane region" description="Helical" evidence="1">
    <location>
        <begin position="84"/>
        <end position="105"/>
    </location>
</feature>
<name>A0A368NFB0_9GAMM</name>
<keyword evidence="1" id="KW-1133">Transmembrane helix</keyword>
<keyword evidence="3" id="KW-1185">Reference proteome</keyword>
<accession>A0A368NFB0</accession>
<evidence type="ECO:0000256" key="1">
    <source>
        <dbReference type="SAM" id="Phobius"/>
    </source>
</evidence>
<dbReference type="EMBL" id="QPID01000007">
    <property type="protein sequence ID" value="RCU49262.1"/>
    <property type="molecule type" value="Genomic_DNA"/>
</dbReference>
<reference evidence="2 3" key="1">
    <citation type="submission" date="2018-07" db="EMBL/GenBank/DDBJ databases">
        <title>Corallincola holothuriorum sp. nov., a new facultative anaerobe isolated from sea cucumber Apostichopus japonicus.</title>
        <authorList>
            <person name="Xia H."/>
        </authorList>
    </citation>
    <scope>NUCLEOTIDE SEQUENCE [LARGE SCALE GENOMIC DNA]</scope>
    <source>
        <strain evidence="2 3">C4</strain>
    </source>
</reference>
<feature type="transmembrane region" description="Helical" evidence="1">
    <location>
        <begin position="141"/>
        <end position="159"/>
    </location>
</feature>